<evidence type="ECO:0000313" key="1">
    <source>
        <dbReference type="EnsemblMetazoa" id="SMAR003354-PA"/>
    </source>
</evidence>
<reference evidence="1" key="2">
    <citation type="submission" date="2015-02" db="UniProtKB">
        <authorList>
            <consortium name="EnsemblMetazoa"/>
        </authorList>
    </citation>
    <scope>IDENTIFICATION</scope>
</reference>
<proteinExistence type="predicted"/>
<dbReference type="EMBL" id="JH431312">
    <property type="status" value="NOT_ANNOTATED_CDS"/>
    <property type="molecule type" value="Genomic_DNA"/>
</dbReference>
<organism evidence="1 2">
    <name type="scientific">Strigamia maritima</name>
    <name type="common">European centipede</name>
    <name type="synonym">Geophilus maritimus</name>
    <dbReference type="NCBI Taxonomy" id="126957"/>
    <lineage>
        <taxon>Eukaryota</taxon>
        <taxon>Metazoa</taxon>
        <taxon>Ecdysozoa</taxon>
        <taxon>Arthropoda</taxon>
        <taxon>Myriapoda</taxon>
        <taxon>Chilopoda</taxon>
        <taxon>Pleurostigmophora</taxon>
        <taxon>Geophilomorpha</taxon>
        <taxon>Linotaeniidae</taxon>
        <taxon>Strigamia</taxon>
    </lineage>
</organism>
<sequence>MLREIPRDMELAAGPGLHVCSYDVFFRMSKKKNYSLITGTCHGDQFEVDRRRPARASFAVLRKLMPPPTPRQAHN</sequence>
<name>T1IQN3_STRMM</name>
<accession>T1IQN3</accession>
<reference evidence="2" key="1">
    <citation type="submission" date="2011-05" db="EMBL/GenBank/DDBJ databases">
        <authorList>
            <person name="Richards S.R."/>
            <person name="Qu J."/>
            <person name="Jiang H."/>
            <person name="Jhangiani S.N."/>
            <person name="Agravi P."/>
            <person name="Goodspeed R."/>
            <person name="Gross S."/>
            <person name="Mandapat C."/>
            <person name="Jackson L."/>
            <person name="Mathew T."/>
            <person name="Pu L."/>
            <person name="Thornton R."/>
            <person name="Saada N."/>
            <person name="Wilczek-Boney K.B."/>
            <person name="Lee S."/>
            <person name="Kovar C."/>
            <person name="Wu Y."/>
            <person name="Scherer S.E."/>
            <person name="Worley K.C."/>
            <person name="Muzny D.M."/>
            <person name="Gibbs R."/>
        </authorList>
    </citation>
    <scope>NUCLEOTIDE SEQUENCE</scope>
    <source>
        <strain evidence="2">Brora</strain>
    </source>
</reference>
<dbReference type="EnsemblMetazoa" id="SMAR003354-RA">
    <property type="protein sequence ID" value="SMAR003354-PA"/>
    <property type="gene ID" value="SMAR003354"/>
</dbReference>
<evidence type="ECO:0000313" key="2">
    <source>
        <dbReference type="Proteomes" id="UP000014500"/>
    </source>
</evidence>
<dbReference type="Proteomes" id="UP000014500">
    <property type="component" value="Unassembled WGS sequence"/>
</dbReference>
<dbReference type="HOGENOM" id="CLU_2674221_0_0_1"/>
<keyword evidence="2" id="KW-1185">Reference proteome</keyword>
<protein>
    <submittedName>
        <fullName evidence="1">Uncharacterized protein</fullName>
    </submittedName>
</protein>
<dbReference type="AlphaFoldDB" id="T1IQN3"/>